<dbReference type="GO" id="GO:0003729">
    <property type="term" value="F:mRNA binding"/>
    <property type="evidence" value="ECO:0007669"/>
    <property type="project" value="UniProtKB-ARBA"/>
</dbReference>
<evidence type="ECO:0000256" key="3">
    <source>
        <dbReference type="PROSITE-ProRule" id="PRU00708"/>
    </source>
</evidence>
<dbReference type="Pfam" id="PF12854">
    <property type="entry name" value="PPR_1"/>
    <property type="match status" value="1"/>
</dbReference>
<feature type="repeat" description="PPR" evidence="3">
    <location>
        <begin position="149"/>
        <end position="183"/>
    </location>
</feature>
<evidence type="ECO:0000313" key="5">
    <source>
        <dbReference type="EMBL" id="KAK4353076.1"/>
    </source>
</evidence>
<accession>A0AAE1RL90</accession>
<dbReference type="InterPro" id="IPR046960">
    <property type="entry name" value="PPR_At4g14850-like_plant"/>
</dbReference>
<feature type="repeat" description="PPR" evidence="3">
    <location>
        <begin position="83"/>
        <end position="117"/>
    </location>
</feature>
<evidence type="ECO:0000256" key="1">
    <source>
        <dbReference type="ARBA" id="ARBA00006643"/>
    </source>
</evidence>
<gene>
    <name evidence="5" type="ORF">RND71_028594</name>
</gene>
<name>A0AAE1RL90_9SOLA</name>
<feature type="repeat" description="PPR" evidence="3">
    <location>
        <begin position="215"/>
        <end position="249"/>
    </location>
</feature>
<sequence>MVKQDHRGEPEKNSKSKRLNNGAMTLKVKDSLQTTKRVNLARQVFDEMPERDNFTWAAMVSAHVNAGDLGCARSLFDEMPEKITAACNAMINGYARTGDLESAERLFKEMSRKDLIAWTTMINCYSKNRKYGLAINVFYDMKSNLITPDEVTMTTVISACAHLGALDKGKEMHFYVMQKGFDLGVHIGSALVDMYAKCGSLERSLLVFYKLTEKNLFCWNSVIDGLAVHGYAEEALALFNKMEKEKVKPNGVTFVCVLTACTHAGLAEKGRKIFLSMTEEYGVLPEMEHYGCMVDLLCKAGLLEEALEIIRSMRIEPNAVIWGALLGGCKLQKNLEIARVAVEKLSVLDPNNSGYYTLLVNMYADTNRWSEVARIRAVLRGLGGGKEYPGSSCIEIEKKIHQFTACDNYHHSSQEIYSLLDGLDGQLKLDGHVQELGFVL</sequence>
<protein>
    <recommendedName>
        <fullName evidence="7">Pentatricopeptide repeat-containing protein</fullName>
    </recommendedName>
</protein>
<dbReference type="PROSITE" id="PS51375">
    <property type="entry name" value="PPR"/>
    <property type="match status" value="4"/>
</dbReference>
<comment type="similarity">
    <text evidence="1">Belongs to the PPR family. PCMP-H subfamily.</text>
</comment>
<dbReference type="EMBL" id="JAVYJV010000015">
    <property type="protein sequence ID" value="KAK4353076.1"/>
    <property type="molecule type" value="Genomic_DNA"/>
</dbReference>
<dbReference type="PANTHER" id="PTHR47926:SF376">
    <property type="entry name" value="TETRATRICOPEPTIDE-LIKE HELICAL DOMAIN SUPERFAMILY"/>
    <property type="match status" value="1"/>
</dbReference>
<dbReference type="NCBIfam" id="TIGR00756">
    <property type="entry name" value="PPR"/>
    <property type="match status" value="5"/>
</dbReference>
<keyword evidence="2" id="KW-0677">Repeat</keyword>
<reference evidence="5" key="1">
    <citation type="submission" date="2023-12" db="EMBL/GenBank/DDBJ databases">
        <title>Genome assembly of Anisodus tanguticus.</title>
        <authorList>
            <person name="Wang Y.-J."/>
        </authorList>
    </citation>
    <scope>NUCLEOTIDE SEQUENCE</scope>
    <source>
        <strain evidence="5">KB-2021</strain>
        <tissue evidence="5">Leaf</tissue>
    </source>
</reference>
<evidence type="ECO:0000256" key="2">
    <source>
        <dbReference type="ARBA" id="ARBA00022737"/>
    </source>
</evidence>
<dbReference type="Pfam" id="PF13041">
    <property type="entry name" value="PPR_2"/>
    <property type="match status" value="2"/>
</dbReference>
<dbReference type="InterPro" id="IPR002885">
    <property type="entry name" value="PPR_rpt"/>
</dbReference>
<dbReference type="Pfam" id="PF01535">
    <property type="entry name" value="PPR"/>
    <property type="match status" value="1"/>
</dbReference>
<evidence type="ECO:0000256" key="4">
    <source>
        <dbReference type="SAM" id="MobiDB-lite"/>
    </source>
</evidence>
<keyword evidence="6" id="KW-1185">Reference proteome</keyword>
<comment type="caution">
    <text evidence="5">The sequence shown here is derived from an EMBL/GenBank/DDBJ whole genome shotgun (WGS) entry which is preliminary data.</text>
</comment>
<dbReference type="PANTHER" id="PTHR47926">
    <property type="entry name" value="PENTATRICOPEPTIDE REPEAT-CONTAINING PROTEIN"/>
    <property type="match status" value="1"/>
</dbReference>
<dbReference type="SUPFAM" id="SSF48452">
    <property type="entry name" value="TPR-like"/>
    <property type="match status" value="1"/>
</dbReference>
<organism evidence="5 6">
    <name type="scientific">Anisodus tanguticus</name>
    <dbReference type="NCBI Taxonomy" id="243964"/>
    <lineage>
        <taxon>Eukaryota</taxon>
        <taxon>Viridiplantae</taxon>
        <taxon>Streptophyta</taxon>
        <taxon>Embryophyta</taxon>
        <taxon>Tracheophyta</taxon>
        <taxon>Spermatophyta</taxon>
        <taxon>Magnoliopsida</taxon>
        <taxon>eudicotyledons</taxon>
        <taxon>Gunneridae</taxon>
        <taxon>Pentapetalae</taxon>
        <taxon>asterids</taxon>
        <taxon>lamiids</taxon>
        <taxon>Solanales</taxon>
        <taxon>Solanaceae</taxon>
        <taxon>Solanoideae</taxon>
        <taxon>Hyoscyameae</taxon>
        <taxon>Anisodus</taxon>
    </lineage>
</organism>
<dbReference type="FunFam" id="1.25.40.10:FF:000690">
    <property type="entry name" value="Pentatricopeptide repeat-containing protein"/>
    <property type="match status" value="1"/>
</dbReference>
<evidence type="ECO:0008006" key="7">
    <source>
        <dbReference type="Google" id="ProtNLM"/>
    </source>
</evidence>
<feature type="region of interest" description="Disordered" evidence="4">
    <location>
        <begin position="1"/>
        <end position="23"/>
    </location>
</feature>
<dbReference type="Gene3D" id="1.25.40.10">
    <property type="entry name" value="Tetratricopeptide repeat domain"/>
    <property type="match status" value="3"/>
</dbReference>
<evidence type="ECO:0000313" key="6">
    <source>
        <dbReference type="Proteomes" id="UP001291623"/>
    </source>
</evidence>
<dbReference type="FunFam" id="1.25.40.10:FF:000333">
    <property type="entry name" value="Pentatricopeptide repeat-containing protein"/>
    <property type="match status" value="1"/>
</dbReference>
<dbReference type="InterPro" id="IPR011990">
    <property type="entry name" value="TPR-like_helical_dom_sf"/>
</dbReference>
<dbReference type="Proteomes" id="UP001291623">
    <property type="component" value="Unassembled WGS sequence"/>
</dbReference>
<dbReference type="InterPro" id="IPR046848">
    <property type="entry name" value="E_motif"/>
</dbReference>
<dbReference type="Pfam" id="PF20431">
    <property type="entry name" value="E_motif"/>
    <property type="match status" value="1"/>
</dbReference>
<dbReference type="AlphaFoldDB" id="A0AAE1RL90"/>
<proteinExistence type="inferred from homology"/>
<feature type="repeat" description="PPR" evidence="3">
    <location>
        <begin position="52"/>
        <end position="82"/>
    </location>
</feature>
<dbReference type="GO" id="GO:0009451">
    <property type="term" value="P:RNA modification"/>
    <property type="evidence" value="ECO:0007669"/>
    <property type="project" value="InterPro"/>
</dbReference>
<feature type="compositionally biased region" description="Basic and acidic residues" evidence="4">
    <location>
        <begin position="1"/>
        <end position="14"/>
    </location>
</feature>